<sequence length="265" mass="29119">MMARPVIESLFPEFCNQGGDNGNMMYLRASLPEAEVIETGFTDEPAFATRDVDFIYLGYMTEEEQELVAAKLMPLRDRLIELVNAGCTMLFTGNAAELLGEGITIADGHVVPGLRLFDFTCTQDLSDRIVEVFLGRFEGEQDASARVPAEESAAAQGALEIVGYKIQFTRARTGGGTAAFAGAQPFCTAEVGFGLNRESRLEGFRYKNLFATWLCGPLLPLNPLFTEYLMARMGCRSEAAFRSEALAAYAKRLEEFRTPGITMPI</sequence>
<name>A0A1Y3XZP1_9ACTN</name>
<gene>
    <name evidence="1" type="ORF">B5G02_05850</name>
</gene>
<dbReference type="EMBL" id="NFIE01000011">
    <property type="protein sequence ID" value="OUN88579.1"/>
    <property type="molecule type" value="Genomic_DNA"/>
</dbReference>
<reference evidence="2" key="1">
    <citation type="submission" date="2017-04" db="EMBL/GenBank/DDBJ databases">
        <title>Function of individual gut microbiota members based on whole genome sequencing of pure cultures obtained from chicken caecum.</title>
        <authorList>
            <person name="Medvecky M."/>
            <person name="Cejkova D."/>
            <person name="Polansky O."/>
            <person name="Karasova D."/>
            <person name="Kubasova T."/>
            <person name="Cizek A."/>
            <person name="Rychlik I."/>
        </authorList>
    </citation>
    <scope>NUCLEOTIDE SEQUENCE [LARGE SCALE GENOMIC DNA]</scope>
    <source>
        <strain evidence="2">An5</strain>
    </source>
</reference>
<accession>A0A1Y3XZP1</accession>
<dbReference type="Proteomes" id="UP000195781">
    <property type="component" value="Unassembled WGS sequence"/>
</dbReference>
<protein>
    <recommendedName>
        <fullName evidence="3">CobB/CobQ-like glutamine amidotransferase domain-containing protein</fullName>
    </recommendedName>
</protein>
<comment type="caution">
    <text evidence="1">The sequence shown here is derived from an EMBL/GenBank/DDBJ whole genome shotgun (WGS) entry which is preliminary data.</text>
</comment>
<evidence type="ECO:0008006" key="3">
    <source>
        <dbReference type="Google" id="ProtNLM"/>
    </source>
</evidence>
<keyword evidence="2" id="KW-1185">Reference proteome</keyword>
<evidence type="ECO:0000313" key="1">
    <source>
        <dbReference type="EMBL" id="OUN88579.1"/>
    </source>
</evidence>
<proteinExistence type="predicted"/>
<dbReference type="OrthoDB" id="9782045at2"/>
<evidence type="ECO:0000313" key="2">
    <source>
        <dbReference type="Proteomes" id="UP000195781"/>
    </source>
</evidence>
<dbReference type="AlphaFoldDB" id="A0A1Y3XZP1"/>
<organism evidence="1 2">
    <name type="scientific">[Collinsella] massiliensis</name>
    <dbReference type="NCBI Taxonomy" id="1232426"/>
    <lineage>
        <taxon>Bacteria</taxon>
        <taxon>Bacillati</taxon>
        <taxon>Actinomycetota</taxon>
        <taxon>Coriobacteriia</taxon>
        <taxon>Coriobacteriales</taxon>
        <taxon>Coriobacteriaceae</taxon>
        <taxon>Enorma</taxon>
    </lineage>
</organism>